<reference evidence="3" key="1">
    <citation type="submission" date="2017-05" db="EMBL/GenBank/DDBJ databases">
        <title>The Genome Sequence of Enterococcus sp. 4G2_DIV0659.</title>
        <authorList>
            <consortium name="The Broad Institute Genomics Platform"/>
            <consortium name="The Broad Institute Genomic Center for Infectious Diseases"/>
            <person name="Earl A."/>
            <person name="Manson A."/>
            <person name="Schwartman J."/>
            <person name="Gilmore M."/>
            <person name="Abouelleil A."/>
            <person name="Cao P."/>
            <person name="Chapman S."/>
            <person name="Cusick C."/>
            <person name="Shea T."/>
            <person name="Young S."/>
            <person name="Neafsey D."/>
            <person name="Nusbaum C."/>
            <person name="Birren B."/>
        </authorList>
    </citation>
    <scope>NUCLEOTIDE SEQUENCE [LARGE SCALE GENOMIC DNA]</scope>
    <source>
        <strain evidence="3">4G2_DIV0659</strain>
    </source>
</reference>
<feature type="transmembrane region" description="Helical" evidence="1">
    <location>
        <begin position="12"/>
        <end position="34"/>
    </location>
</feature>
<evidence type="ECO:0000313" key="3">
    <source>
        <dbReference type="EMBL" id="OTO09925.1"/>
    </source>
</evidence>
<evidence type="ECO:0008006" key="5">
    <source>
        <dbReference type="Google" id="ProtNLM"/>
    </source>
</evidence>
<keyword evidence="1" id="KW-1133">Transmembrane helix</keyword>
<dbReference type="RefSeq" id="WP_086329537.1">
    <property type="nucleotide sequence ID" value="NZ_NGLE02000001.1"/>
</dbReference>
<evidence type="ECO:0000313" key="4">
    <source>
        <dbReference type="Proteomes" id="UP000195139"/>
    </source>
</evidence>
<proteinExistence type="predicted"/>
<dbReference type="EMBL" id="NGLE02000001">
    <property type="protein sequence ID" value="MEI5995120.1"/>
    <property type="molecule type" value="Genomic_DNA"/>
</dbReference>
<gene>
    <name evidence="3" type="ORF">A5880_000608</name>
    <name evidence="2" type="ORF">A5880_002710</name>
</gene>
<name>A0A242CI69_9ENTE</name>
<keyword evidence="1" id="KW-0812">Transmembrane</keyword>
<reference evidence="2 4" key="2">
    <citation type="submission" date="2018-07" db="EMBL/GenBank/DDBJ databases">
        <title>The Genome Sequence of Enterococcus sp. DIV0659b.</title>
        <authorList>
            <consortium name="The Broad Institute Genomics Platform"/>
            <consortium name="The Broad Institute Genomic Center for Infectious Diseases"/>
            <person name="Earl A."/>
            <person name="Manson A."/>
            <person name="Schwartman J."/>
            <person name="Gilmore M."/>
            <person name="Abouelleil A."/>
            <person name="Cao P."/>
            <person name="Chapman S."/>
            <person name="Cusick C."/>
            <person name="Shea T."/>
            <person name="Young S."/>
            <person name="Neafsey D."/>
            <person name="Nusbaum C."/>
            <person name="Birren B."/>
        </authorList>
    </citation>
    <scope>NUCLEOTIDE SEQUENCE [LARGE SCALE GENOMIC DNA]</scope>
    <source>
        <strain evidence="2 4">4G2_DIV0659</strain>
    </source>
</reference>
<dbReference type="EMBL" id="NGLE01000001">
    <property type="protein sequence ID" value="OTO09925.1"/>
    <property type="molecule type" value="Genomic_DNA"/>
</dbReference>
<comment type="caution">
    <text evidence="3">The sequence shown here is derived from an EMBL/GenBank/DDBJ whole genome shotgun (WGS) entry which is preliminary data.</text>
</comment>
<dbReference type="AlphaFoldDB" id="A0A242CI69"/>
<evidence type="ECO:0000313" key="2">
    <source>
        <dbReference type="EMBL" id="MEI5995120.1"/>
    </source>
</evidence>
<keyword evidence="1" id="KW-0472">Membrane</keyword>
<dbReference type="OrthoDB" id="2186632at2"/>
<dbReference type="Proteomes" id="UP000195139">
    <property type="component" value="Unassembled WGS sequence"/>
</dbReference>
<accession>A0A242CI69</accession>
<evidence type="ECO:0000256" key="1">
    <source>
        <dbReference type="SAM" id="Phobius"/>
    </source>
</evidence>
<keyword evidence="4" id="KW-1185">Reference proteome</keyword>
<organism evidence="3">
    <name type="scientific">Candidatus Enterococcus mansonii</name>
    <dbReference type="NCBI Taxonomy" id="1834181"/>
    <lineage>
        <taxon>Bacteria</taxon>
        <taxon>Bacillati</taxon>
        <taxon>Bacillota</taxon>
        <taxon>Bacilli</taxon>
        <taxon>Lactobacillales</taxon>
        <taxon>Enterococcaceae</taxon>
        <taxon>Enterococcus</taxon>
    </lineage>
</organism>
<feature type="transmembrane region" description="Helical" evidence="1">
    <location>
        <begin position="66"/>
        <end position="90"/>
    </location>
</feature>
<dbReference type="STRING" id="1834181.A5880_000608"/>
<protein>
    <recommendedName>
        <fullName evidence="5">DUF3592 domain-containing protein</fullName>
    </recommendedName>
</protein>
<sequence>MKNKKQKSFYINFIWIGILPCIMGLFLLVPALIIQVMPITETNFQFSINGVAQPYTQENVQHMRHIFLLVFGIIGMVPILIGATLLFWNYRKKKQRQLLKEQGLALRAEVAQFTSSSIQINNRFATRLLCSYTNKQGETYLFKSQFLRMDPTPFLQDGQVTVYCDREDNIKYFVDVDGSVDRVYEL</sequence>